<dbReference type="Proteomes" id="UP001479436">
    <property type="component" value="Unassembled WGS sequence"/>
</dbReference>
<feature type="compositionally biased region" description="Polar residues" evidence="1">
    <location>
        <begin position="142"/>
        <end position="157"/>
    </location>
</feature>
<reference evidence="3 4" key="1">
    <citation type="submission" date="2023-04" db="EMBL/GenBank/DDBJ databases">
        <title>Genome of Basidiobolus ranarum AG-B5.</title>
        <authorList>
            <person name="Stajich J.E."/>
            <person name="Carter-House D."/>
            <person name="Gryganskyi A."/>
        </authorList>
    </citation>
    <scope>NUCLEOTIDE SEQUENCE [LARGE SCALE GENOMIC DNA]</scope>
    <source>
        <strain evidence="3 4">AG-B5</strain>
    </source>
</reference>
<protein>
    <submittedName>
        <fullName evidence="3">Uncharacterized protein</fullName>
    </submittedName>
</protein>
<keyword evidence="2" id="KW-0472">Membrane</keyword>
<keyword evidence="2" id="KW-0812">Transmembrane</keyword>
<comment type="caution">
    <text evidence="3">The sequence shown here is derived from an EMBL/GenBank/DDBJ whole genome shotgun (WGS) entry which is preliminary data.</text>
</comment>
<sequence length="174" mass="19700">MPPSTATENNTNATTVRLPPSRTQLAAAADRAQKFRLHKRFFFILLGELLVIAALAGVLFHFTKESLVLWLLPMLILFIAFPIQMLRHILLVYEGDGIGAYEAINLFREQLRRRNNPELMYESPPTYETARDEPPAYIIEMTDTSSTHRSSAEQHVSSPPPLEIVDPLASLRRS</sequence>
<gene>
    <name evidence="3" type="ORF">K7432_009254</name>
</gene>
<evidence type="ECO:0000313" key="3">
    <source>
        <dbReference type="EMBL" id="KAK9709116.1"/>
    </source>
</evidence>
<evidence type="ECO:0000313" key="4">
    <source>
        <dbReference type="Proteomes" id="UP001479436"/>
    </source>
</evidence>
<name>A0ABR2VXC9_9FUNG</name>
<evidence type="ECO:0000256" key="1">
    <source>
        <dbReference type="SAM" id="MobiDB-lite"/>
    </source>
</evidence>
<proteinExistence type="predicted"/>
<dbReference type="EMBL" id="JASJQH010007434">
    <property type="protein sequence ID" value="KAK9709116.1"/>
    <property type="molecule type" value="Genomic_DNA"/>
</dbReference>
<feature type="transmembrane region" description="Helical" evidence="2">
    <location>
        <begin position="68"/>
        <end position="86"/>
    </location>
</feature>
<keyword evidence="2" id="KW-1133">Transmembrane helix</keyword>
<feature type="transmembrane region" description="Helical" evidence="2">
    <location>
        <begin position="41"/>
        <end position="62"/>
    </location>
</feature>
<accession>A0ABR2VXC9</accession>
<organism evidence="3 4">
    <name type="scientific">Basidiobolus ranarum</name>
    <dbReference type="NCBI Taxonomy" id="34480"/>
    <lineage>
        <taxon>Eukaryota</taxon>
        <taxon>Fungi</taxon>
        <taxon>Fungi incertae sedis</taxon>
        <taxon>Zoopagomycota</taxon>
        <taxon>Entomophthoromycotina</taxon>
        <taxon>Basidiobolomycetes</taxon>
        <taxon>Basidiobolales</taxon>
        <taxon>Basidiobolaceae</taxon>
        <taxon>Basidiobolus</taxon>
    </lineage>
</organism>
<keyword evidence="4" id="KW-1185">Reference proteome</keyword>
<feature type="region of interest" description="Disordered" evidence="1">
    <location>
        <begin position="142"/>
        <end position="174"/>
    </location>
</feature>
<evidence type="ECO:0000256" key="2">
    <source>
        <dbReference type="SAM" id="Phobius"/>
    </source>
</evidence>